<dbReference type="OrthoDB" id="2017974at2759"/>
<dbReference type="GO" id="GO:0042162">
    <property type="term" value="F:telomeric DNA binding"/>
    <property type="evidence" value="ECO:0007669"/>
    <property type="project" value="TreeGrafter"/>
</dbReference>
<dbReference type="PANTHER" id="PTHR15696">
    <property type="entry name" value="SMG-7 SUPPRESSOR WITH MORPHOLOGICAL EFFECT ON GENITALIA PROTEIN 7"/>
    <property type="match status" value="1"/>
</dbReference>
<dbReference type="InterPro" id="IPR018834">
    <property type="entry name" value="DNA/RNA-bd_Est1-type"/>
</dbReference>
<dbReference type="Proteomes" id="UP000237438">
    <property type="component" value="Unassembled WGS sequence"/>
</dbReference>
<feature type="region of interest" description="Disordered" evidence="1">
    <location>
        <begin position="1"/>
        <end position="23"/>
    </location>
</feature>
<dbReference type="GO" id="GO:0000184">
    <property type="term" value="P:nuclear-transcribed mRNA catabolic process, nonsense-mediated decay"/>
    <property type="evidence" value="ECO:0007669"/>
    <property type="project" value="TreeGrafter"/>
</dbReference>
<feature type="compositionally biased region" description="Polar residues" evidence="1">
    <location>
        <begin position="119"/>
        <end position="133"/>
    </location>
</feature>
<dbReference type="EMBL" id="PEDP01000342">
    <property type="protein sequence ID" value="POS86385.1"/>
    <property type="molecule type" value="Genomic_DNA"/>
</dbReference>
<feature type="region of interest" description="Disordered" evidence="1">
    <location>
        <begin position="207"/>
        <end position="235"/>
    </location>
</feature>
<feature type="region of interest" description="Disordered" evidence="1">
    <location>
        <begin position="50"/>
        <end position="147"/>
    </location>
</feature>
<feature type="compositionally biased region" description="Polar residues" evidence="1">
    <location>
        <begin position="207"/>
        <end position="223"/>
    </location>
</feature>
<dbReference type="Pfam" id="PF10373">
    <property type="entry name" value="EST1_DNA_bind"/>
    <property type="match status" value="1"/>
</dbReference>
<proteinExistence type="predicted"/>
<protein>
    <recommendedName>
        <fullName evidence="2">DNA/RNA-binding domain-containing protein</fullName>
    </recommendedName>
</protein>
<feature type="compositionally biased region" description="Polar residues" evidence="1">
    <location>
        <begin position="54"/>
        <end position="70"/>
    </location>
</feature>
<dbReference type="GO" id="GO:0005697">
    <property type="term" value="C:telomerase holoenzyme complex"/>
    <property type="evidence" value="ECO:0007669"/>
    <property type="project" value="TreeGrafter"/>
</dbReference>
<name>A0A2S4PWH7_9PEZI</name>
<dbReference type="STRING" id="225359.A0A2S4PWH7"/>
<sequence length="763" mass="87909">MLSDRWIRHQRKQNRPRVEKQLQVPFNEEIQSDFRKSSLKAFNIDKIKKEAPKGSTNLNESQVPRPNSPSAPGKRPPTRTIFIADDSKISRPVVKSNMLIDKNTRDERRYKRAARGEGISSSGSASPCQNIDAPSSPKLKTHRTSDSRIDPLLQRRSIGNTKSIWVEGDVAPTRTAVDQSNIASVAIARKRNQLLQHTARPSIQSTLLKNGPQSLNSSGITNPEGTSETTSLSTERRKLSMVLQPGIKPLSQEQLIARVKSIYVELVAAETKCISFHSKPDSVVRALTQQTDPNSSRNLNHDGLQKLIALHRKLLYQYHDFFLATQHPLASIPVRRLASKYAMPARLWRHGIHSFLELLRHLLPASLDYMLSFIYLSYSTIALLYETVSVFEDTWIECLGDLSRYRMAIEDDNSLDREIWTNVARDWYMKASNNSPTTGRLYHHMAILARSNAIEQLFYYSKSLCSPKPFISARESILILFEPILEENNELIDNEHQSLEFLFVKAHGMLFTNRFLEKFNMVVQLITEHLHDVIMSKYYRNLSYHMAVINCVALLEYGVKNNNLMKFISQEKESNLIDVEKNDLELTSGEGSFERARYLSNLFLASIIRVNGPSEGDTLSYLHVILVFTYYIARHPRAISYIKHGFPWESLASKLNTFFLSDYNLIRIEDDEFPNPENIEIRPLPEDYALRGLLWATDYFPNNWFTNDKYEEEEKYRENPDLDVERKERILWLAHKISKLNTSLTYRERLFSAQVDECQESDG</sequence>
<comment type="caution">
    <text evidence="3">The sequence shown here is derived from an EMBL/GenBank/DDBJ whole genome shotgun (WGS) entry which is preliminary data.</text>
</comment>
<dbReference type="AlphaFoldDB" id="A0A2S4PWH7"/>
<dbReference type="Gene3D" id="1.25.40.10">
    <property type="entry name" value="Tetratricopeptide repeat domain"/>
    <property type="match status" value="1"/>
</dbReference>
<accession>A0A2S4PWH7</accession>
<feature type="compositionally biased region" description="Low complexity" evidence="1">
    <location>
        <begin position="224"/>
        <end position="233"/>
    </location>
</feature>
<evidence type="ECO:0000256" key="1">
    <source>
        <dbReference type="SAM" id="MobiDB-lite"/>
    </source>
</evidence>
<organism evidence="3 4">
    <name type="scientific">Erysiphe pulchra</name>
    <dbReference type="NCBI Taxonomy" id="225359"/>
    <lineage>
        <taxon>Eukaryota</taxon>
        <taxon>Fungi</taxon>
        <taxon>Dikarya</taxon>
        <taxon>Ascomycota</taxon>
        <taxon>Pezizomycotina</taxon>
        <taxon>Leotiomycetes</taxon>
        <taxon>Erysiphales</taxon>
        <taxon>Erysiphaceae</taxon>
        <taxon>Erysiphe</taxon>
    </lineage>
</organism>
<gene>
    <name evidence="3" type="ORF">EPUL_004612</name>
</gene>
<dbReference type="PANTHER" id="PTHR15696:SF0">
    <property type="entry name" value="TELOMERASE-BINDING PROTEIN EST1A"/>
    <property type="match status" value="1"/>
</dbReference>
<keyword evidence="4" id="KW-1185">Reference proteome</keyword>
<dbReference type="InterPro" id="IPR045153">
    <property type="entry name" value="Est1/Ebs1-like"/>
</dbReference>
<reference evidence="3 4" key="1">
    <citation type="submission" date="2017-10" db="EMBL/GenBank/DDBJ databases">
        <title>Development of genomic resources for the powdery mildew, Erysiphe pulchra.</title>
        <authorList>
            <person name="Wadl P.A."/>
            <person name="Mack B.M."/>
            <person name="Moore G."/>
            <person name="Beltz S.B."/>
        </authorList>
    </citation>
    <scope>NUCLEOTIDE SEQUENCE [LARGE SCALE GENOMIC DNA]</scope>
    <source>
        <strain evidence="3">Cflorida</strain>
    </source>
</reference>
<evidence type="ECO:0000313" key="4">
    <source>
        <dbReference type="Proteomes" id="UP000237438"/>
    </source>
</evidence>
<dbReference type="GO" id="GO:0070034">
    <property type="term" value="F:telomerase RNA binding"/>
    <property type="evidence" value="ECO:0007669"/>
    <property type="project" value="TreeGrafter"/>
</dbReference>
<evidence type="ECO:0000313" key="3">
    <source>
        <dbReference type="EMBL" id="POS86385.1"/>
    </source>
</evidence>
<dbReference type="SUPFAM" id="SSF48452">
    <property type="entry name" value="TPR-like"/>
    <property type="match status" value="1"/>
</dbReference>
<dbReference type="FunFam" id="1.25.40.10:FF:000202">
    <property type="entry name" value="Unplaced genomic scaffold supercont1.7, whole genome shotgun sequence"/>
    <property type="match status" value="1"/>
</dbReference>
<dbReference type="InterPro" id="IPR011990">
    <property type="entry name" value="TPR-like_helical_dom_sf"/>
</dbReference>
<feature type="domain" description="DNA/RNA-binding" evidence="2">
    <location>
        <begin position="424"/>
        <end position="694"/>
    </location>
</feature>
<evidence type="ECO:0000259" key="2">
    <source>
        <dbReference type="Pfam" id="PF10373"/>
    </source>
</evidence>